<comment type="catalytic activity">
    <reaction evidence="6">
        <text>Couples ATP hydrolysis with the unwinding of duplex DNA by translocating in the 3'-5' direction.</text>
        <dbReference type="EC" id="5.6.2.4"/>
    </reaction>
</comment>
<evidence type="ECO:0000256" key="4">
    <source>
        <dbReference type="ARBA" id="ARBA00023125"/>
    </source>
</evidence>
<accession>A0A0C9WY20</accession>
<dbReference type="EC" id="5.6.2.4" evidence="7"/>
<evidence type="ECO:0000256" key="2">
    <source>
        <dbReference type="ARBA" id="ARBA00022741"/>
    </source>
</evidence>
<dbReference type="InterPro" id="IPR011545">
    <property type="entry name" value="DEAD/DEAH_box_helicase_dom"/>
</dbReference>
<evidence type="ECO:0000313" key="12">
    <source>
        <dbReference type="Proteomes" id="UP000054477"/>
    </source>
</evidence>
<dbReference type="GO" id="GO:0043138">
    <property type="term" value="F:3'-5' DNA helicase activity"/>
    <property type="evidence" value="ECO:0007669"/>
    <property type="project" value="UniProtKB-EC"/>
</dbReference>
<evidence type="ECO:0000256" key="7">
    <source>
        <dbReference type="ARBA" id="ARBA00034808"/>
    </source>
</evidence>
<dbReference type="GO" id="GO:0005524">
    <property type="term" value="F:ATP binding"/>
    <property type="evidence" value="ECO:0007669"/>
    <property type="project" value="UniProtKB-KW"/>
</dbReference>
<dbReference type="OrthoDB" id="2507344at2759"/>
<organism evidence="11 12">
    <name type="scientific">Laccaria amethystina LaAM-08-1</name>
    <dbReference type="NCBI Taxonomy" id="1095629"/>
    <lineage>
        <taxon>Eukaryota</taxon>
        <taxon>Fungi</taxon>
        <taxon>Dikarya</taxon>
        <taxon>Basidiomycota</taxon>
        <taxon>Agaricomycotina</taxon>
        <taxon>Agaricomycetes</taxon>
        <taxon>Agaricomycetidae</taxon>
        <taxon>Agaricales</taxon>
        <taxon>Agaricineae</taxon>
        <taxon>Hydnangiaceae</taxon>
        <taxon>Laccaria</taxon>
    </lineage>
</organism>
<dbReference type="PROSITE" id="PS51192">
    <property type="entry name" value="HELICASE_ATP_BIND_1"/>
    <property type="match status" value="1"/>
</dbReference>
<dbReference type="EMBL" id="KN839222">
    <property type="protein sequence ID" value="KIJ90296.1"/>
    <property type="molecule type" value="Genomic_DNA"/>
</dbReference>
<dbReference type="PANTHER" id="PTHR13710">
    <property type="entry name" value="DNA HELICASE RECQ FAMILY MEMBER"/>
    <property type="match status" value="1"/>
</dbReference>
<name>A0A0C9WY20_9AGAR</name>
<comment type="similarity">
    <text evidence="1">Belongs to the helicase family. RecQ subfamily.</text>
</comment>
<feature type="domain" description="Helicase ATP-binding" evidence="9">
    <location>
        <begin position="1195"/>
        <end position="1355"/>
    </location>
</feature>
<dbReference type="SMART" id="SM00487">
    <property type="entry name" value="DEXDc"/>
    <property type="match status" value="1"/>
</dbReference>
<dbReference type="InterPro" id="IPR027417">
    <property type="entry name" value="P-loop_NTPase"/>
</dbReference>
<dbReference type="GO" id="GO:0009378">
    <property type="term" value="F:four-way junction helicase activity"/>
    <property type="evidence" value="ECO:0007669"/>
    <property type="project" value="TreeGrafter"/>
</dbReference>
<evidence type="ECO:0000256" key="3">
    <source>
        <dbReference type="ARBA" id="ARBA00022840"/>
    </source>
</evidence>
<feature type="region of interest" description="Disordered" evidence="8">
    <location>
        <begin position="144"/>
        <end position="201"/>
    </location>
</feature>
<keyword evidence="12" id="KW-1185">Reference proteome</keyword>
<evidence type="ECO:0000313" key="11">
    <source>
        <dbReference type="EMBL" id="KIJ90296.1"/>
    </source>
</evidence>
<feature type="domain" description="Helicase C-terminal" evidence="10">
    <location>
        <begin position="1387"/>
        <end position="1527"/>
    </location>
</feature>
<reference evidence="12" key="2">
    <citation type="submission" date="2015-01" db="EMBL/GenBank/DDBJ databases">
        <title>Evolutionary Origins and Diversification of the Mycorrhizal Mutualists.</title>
        <authorList>
            <consortium name="DOE Joint Genome Institute"/>
            <consortium name="Mycorrhizal Genomics Consortium"/>
            <person name="Kohler A."/>
            <person name="Kuo A."/>
            <person name="Nagy L.G."/>
            <person name="Floudas D."/>
            <person name="Copeland A."/>
            <person name="Barry K.W."/>
            <person name="Cichocki N."/>
            <person name="Veneault-Fourrey C."/>
            <person name="LaButti K."/>
            <person name="Lindquist E.A."/>
            <person name="Lipzen A."/>
            <person name="Lundell T."/>
            <person name="Morin E."/>
            <person name="Murat C."/>
            <person name="Riley R."/>
            <person name="Ohm R."/>
            <person name="Sun H."/>
            <person name="Tunlid A."/>
            <person name="Henrissat B."/>
            <person name="Grigoriev I.V."/>
            <person name="Hibbett D.S."/>
            <person name="Martin F."/>
        </authorList>
    </citation>
    <scope>NUCLEOTIDE SEQUENCE [LARGE SCALE GENOMIC DNA]</scope>
    <source>
        <strain evidence="12">LaAM-08-1</strain>
    </source>
</reference>
<dbReference type="Gene3D" id="3.40.50.300">
    <property type="entry name" value="P-loop containing nucleotide triphosphate hydrolases"/>
    <property type="match status" value="2"/>
</dbReference>
<evidence type="ECO:0000256" key="8">
    <source>
        <dbReference type="SAM" id="MobiDB-lite"/>
    </source>
</evidence>
<keyword evidence="3" id="KW-0067">ATP-binding</keyword>
<dbReference type="SMART" id="SM00490">
    <property type="entry name" value="HELICc"/>
    <property type="match status" value="1"/>
</dbReference>
<evidence type="ECO:0000259" key="9">
    <source>
        <dbReference type="PROSITE" id="PS51192"/>
    </source>
</evidence>
<keyword evidence="2" id="KW-0547">Nucleotide-binding</keyword>
<dbReference type="GO" id="GO:0005694">
    <property type="term" value="C:chromosome"/>
    <property type="evidence" value="ECO:0007669"/>
    <property type="project" value="TreeGrafter"/>
</dbReference>
<dbReference type="GO" id="GO:0005737">
    <property type="term" value="C:cytoplasm"/>
    <property type="evidence" value="ECO:0007669"/>
    <property type="project" value="TreeGrafter"/>
</dbReference>
<protein>
    <recommendedName>
        <fullName evidence="7">DNA 3'-5' helicase</fullName>
        <ecNumber evidence="7">5.6.2.4</ecNumber>
    </recommendedName>
</protein>
<dbReference type="HOGENOM" id="CLU_238164_0_0_1"/>
<keyword evidence="4" id="KW-0238">DNA-binding</keyword>
<feature type="compositionally biased region" description="Basic residues" evidence="8">
    <location>
        <begin position="1"/>
        <end position="10"/>
    </location>
</feature>
<feature type="compositionally biased region" description="Polar residues" evidence="8">
    <location>
        <begin position="181"/>
        <end position="193"/>
    </location>
</feature>
<dbReference type="InterPro" id="IPR014001">
    <property type="entry name" value="Helicase_ATP-bd"/>
</dbReference>
<evidence type="ECO:0000256" key="6">
    <source>
        <dbReference type="ARBA" id="ARBA00034617"/>
    </source>
</evidence>
<keyword evidence="5" id="KW-0413">Isomerase</keyword>
<dbReference type="Pfam" id="PF00271">
    <property type="entry name" value="Helicase_C"/>
    <property type="match status" value="1"/>
</dbReference>
<evidence type="ECO:0000256" key="1">
    <source>
        <dbReference type="ARBA" id="ARBA00005446"/>
    </source>
</evidence>
<evidence type="ECO:0000259" key="10">
    <source>
        <dbReference type="PROSITE" id="PS51194"/>
    </source>
</evidence>
<dbReference type="GO" id="GO:0003677">
    <property type="term" value="F:DNA binding"/>
    <property type="evidence" value="ECO:0007669"/>
    <property type="project" value="UniProtKB-KW"/>
</dbReference>
<dbReference type="GO" id="GO:0000724">
    <property type="term" value="P:double-strand break repair via homologous recombination"/>
    <property type="evidence" value="ECO:0007669"/>
    <property type="project" value="TreeGrafter"/>
</dbReference>
<dbReference type="STRING" id="1095629.A0A0C9WY20"/>
<dbReference type="PROSITE" id="PS51194">
    <property type="entry name" value="HELICASE_CTER"/>
    <property type="match status" value="1"/>
</dbReference>
<dbReference type="PANTHER" id="PTHR13710:SF105">
    <property type="entry name" value="ATP-DEPENDENT DNA HELICASE Q1"/>
    <property type="match status" value="1"/>
</dbReference>
<dbReference type="InterPro" id="IPR001650">
    <property type="entry name" value="Helicase_C-like"/>
</dbReference>
<evidence type="ECO:0000256" key="5">
    <source>
        <dbReference type="ARBA" id="ARBA00023235"/>
    </source>
</evidence>
<dbReference type="Pfam" id="PF00270">
    <property type="entry name" value="DEAD"/>
    <property type="match status" value="1"/>
</dbReference>
<sequence length="1798" mass="201593">MSSENRKRKSTSLSPEDLPSAKRQSHNNGKDLFRKSSKHCSECNAWYTNERSHRAVCTRKEVSCIYPDPNSEGHGQPVVLHRVNGYFKCIRCGKELKKDQNMKDVEVGEEKLGQPATETLHSGELPMAESAQTEPLITAETSCQSEDQTAENGPTFPLPHSSNPARRLSMAEGYPSRRRSTSPSVANLATVSGPNMLPSQKPGAVIMTSRRGGEAVSTVSHHPVGPKTAPTLANLNEHEIRVVPDEHSIVDDTLLKCTPYIVNTKYMVLICTDCRNCIIPNRARGHLHKDHPHCKVDTTFFERLNERFPGLVAETIHPPETIEAVFGLAIPIEKYTVCSRCRRGYLNISTWERHTCRNADANLVGQRAHFHSLVQTFFRGPNICYFPIDLPTLVSDGVSGGDDFDLFTADFQEVSDDEICESEDYRELNQFLLKEGWINHVSGLRSSELSLLTCLPKDDEKLKPIAREVFALMDSIQHAIGTAGYHVRRLLGRRPADNHTDTRTVAHRDVQPESLKKYGLVVTCLISFTFRCFEGWECGYLMELTPAQKEGCKRLKDILVELRARDIQEVIGPENGWFSDDELEDLEDSEGEDECLELDEGKRMETQSSPPNLVQNSVQQCILDLLISLFTQLPSGSDNKFYSPIHRFLVLFSLKANGQWLAGRRITQLFAALLFCGRQVIMALMHNHVVESDLRYSDAYGLVSSFLDDAQEGPIPSMYLVMRFLNHFSSAEQGTLRFTALDFSGENVIIAGKVLYLRNIRSFVETIISEVKEMICSQLYFGLDVFDINWLPGVVHEEPRNRNVGYSCFHDPSNSFRQHRFDLMRAFLTHPSLRGRFHFISKEGKIVWKAGPCFAYMALCHEVEMLLFCGTQTSVGEPARGSEIASHLISNVAGGTIRNVLVMLQYFSMMGTFNKTSHLTERDVTMMRVPHPEIGRLWMLYLTFIRPTIVLWQNFFGGRRAATRARDRLFFGPYRPVTSPELSRNLARHTQRLLGIKIPVSLWRHVATWFLNYHSVRFRDYHNQVNRSLLAIQSGHSEGVHSLYASDARLPAGIDFHAFFDTMRASGVWHSLIGFSHTSQPGLLEAMKHLGEISLPTIFPTTLDNNVSISSAVDIAEEVKRRILPDLLQAASQTRANDMSYLLNSLGINVASPPSQALTQPVTHMMHPSRLRDLRTFLGDDSAVFKDPQQSLALELIRGKEPSLLVIAPTGSGKTLPIFMSIGLYDGGATTLMILPLVAMHEEYKCRAKRYRLAYQTWTADCDITTAPQLLLAAVENCSSPALQDHVATLIRLGRLARIVVDEAHLLAKHESFRPCMAMLTTFGTLAISIVLMTATCSKDLERYLFQKLGRKIYQVLRRSTDRPEISQKMIPIQADPGEFEKTVAKNITSAITFSDKAERALLFCNSRDECDRMAKLLSWRSYHSSISVEERSESKKSWNDGVVLGLACSSMLNCCLDYPSVSHVFHLGSPRDVVDYYQAIGRAARACSVGESIVYFDPSSLEKPTQVNGRDLFGKKVIYDMLQDKSLCRRLRPSFFLDGVGVPCTMSPRAQLCDNCSTQLNCQRPDLGLHRIPDDLAPASIQAHGPNDVHKQLALLPDPLKQPASSASFATHFAAVNSCLDVAKARINCSRELGGGIIRAACDNLAKSCVACWSSCLEYSHPLDECRWGRTQIRSEMWRKWLQSFRLPTGCCFFCGCPQKMVYVSDSGEELRVHEQASDQNCHWISVLKPLAFLVFQSPALIQSLSESSRGKGINPDAMGEVDYARWLCSEGEGGLLNLLNILLHMCELRGVPGSPL</sequence>
<proteinExistence type="inferred from homology"/>
<dbReference type="SUPFAM" id="SSF52540">
    <property type="entry name" value="P-loop containing nucleoside triphosphate hydrolases"/>
    <property type="match status" value="1"/>
</dbReference>
<dbReference type="Proteomes" id="UP000054477">
    <property type="component" value="Unassembled WGS sequence"/>
</dbReference>
<feature type="region of interest" description="Disordered" evidence="8">
    <location>
        <begin position="1"/>
        <end position="33"/>
    </location>
</feature>
<gene>
    <name evidence="11" type="ORF">K443DRAFT_660772</name>
</gene>
<reference evidence="11 12" key="1">
    <citation type="submission" date="2014-04" db="EMBL/GenBank/DDBJ databases">
        <authorList>
            <consortium name="DOE Joint Genome Institute"/>
            <person name="Kuo A."/>
            <person name="Kohler A."/>
            <person name="Nagy L.G."/>
            <person name="Floudas D."/>
            <person name="Copeland A."/>
            <person name="Barry K.W."/>
            <person name="Cichocki N."/>
            <person name="Veneault-Fourrey C."/>
            <person name="LaButti K."/>
            <person name="Lindquist E.A."/>
            <person name="Lipzen A."/>
            <person name="Lundell T."/>
            <person name="Morin E."/>
            <person name="Murat C."/>
            <person name="Sun H."/>
            <person name="Tunlid A."/>
            <person name="Henrissat B."/>
            <person name="Grigoriev I.V."/>
            <person name="Hibbett D.S."/>
            <person name="Martin F."/>
            <person name="Nordberg H.P."/>
            <person name="Cantor M.N."/>
            <person name="Hua S.X."/>
        </authorList>
    </citation>
    <scope>NUCLEOTIDE SEQUENCE [LARGE SCALE GENOMIC DNA]</scope>
    <source>
        <strain evidence="11 12">LaAM-08-1</strain>
    </source>
</reference>